<dbReference type="InterPro" id="IPR016098">
    <property type="entry name" value="CAP/MinC_C"/>
</dbReference>
<dbReference type="GO" id="GO:0008179">
    <property type="term" value="F:adenylate cyclase binding"/>
    <property type="evidence" value="ECO:0007669"/>
    <property type="project" value="TreeGrafter"/>
</dbReference>
<feature type="compositionally biased region" description="Basic and acidic residues" evidence="3">
    <location>
        <begin position="273"/>
        <end position="286"/>
    </location>
</feature>
<dbReference type="GO" id="GO:0005737">
    <property type="term" value="C:cytoplasm"/>
    <property type="evidence" value="ECO:0007669"/>
    <property type="project" value="TreeGrafter"/>
</dbReference>
<dbReference type="InterPro" id="IPR006599">
    <property type="entry name" value="CARP_motif"/>
</dbReference>
<dbReference type="EMBL" id="OY731399">
    <property type="protein sequence ID" value="CAJ1933496.1"/>
    <property type="molecule type" value="Genomic_DNA"/>
</dbReference>
<feature type="domain" description="C-CAP/cofactor C-like" evidence="4">
    <location>
        <begin position="309"/>
        <end position="446"/>
    </location>
</feature>
<dbReference type="Proteomes" id="UP001189624">
    <property type="component" value="Chromosome 2"/>
</dbReference>
<protein>
    <recommendedName>
        <fullName evidence="2">Adenylyl cyclase-associated protein</fullName>
    </recommendedName>
</protein>
<evidence type="ECO:0000313" key="6">
    <source>
        <dbReference type="Proteomes" id="UP001189624"/>
    </source>
</evidence>
<dbReference type="Pfam" id="PF21938">
    <property type="entry name" value="CAP_N"/>
    <property type="match status" value="1"/>
</dbReference>
<dbReference type="InterPro" id="IPR036222">
    <property type="entry name" value="CAP_N_sf"/>
</dbReference>
<dbReference type="PROSITE" id="PS51329">
    <property type="entry name" value="C_CAP_COFACTOR_C"/>
    <property type="match status" value="1"/>
</dbReference>
<dbReference type="InterPro" id="IPR018106">
    <property type="entry name" value="CAP_CS_N"/>
</dbReference>
<feature type="region of interest" description="Disordered" evidence="3">
    <location>
        <begin position="221"/>
        <end position="255"/>
    </location>
</feature>
<dbReference type="Gene3D" id="1.25.40.330">
    <property type="entry name" value="Adenylate cyclase-associated CAP, N-terminal domain"/>
    <property type="match status" value="1"/>
</dbReference>
<sequence length="469" mass="50867">MDEKLIQRLESAVSRLESLSAGFQPSASPVDPSDAARDPSVVAFADLTDQYVARVSRAAEVIGGKVLDVSKCLQEAFVVQKELLIQLKQTQKPDLAGLAEFLKPLNEVITKAAKLTEGRRSDFFNHLKAAADSLSALAWIAYAGKDCGMSMPIAHVEESWQMAEFYCNKVLVEYRNKDPNHVEWARALKELYLPGLRDYVKSYHPLGPVWSPTGKIFAPSKASAPAAPAAPPPPSASLFSSELSQASSSKPKSGMSAVFQQISTGNVTSGLRKVTDDMKTKNRSDRSGVVATIEKESRASPRVPSKAGPPKFELQMGRKWVVENQIEKKDLVIGDCDAKQSVYVYGCKNSVLQIPDKVNNITIDKCTKIGVIFKDVVAAFEIVNSNGVEVQCQGAAPTILVDNTSGCQLYLSKDSLQTSITTAKSSEINVLVPGAEPDGDWVEHSLPQQYIHLFKDGHFETTPASHSGG</sequence>
<dbReference type="GO" id="GO:0007015">
    <property type="term" value="P:actin filament organization"/>
    <property type="evidence" value="ECO:0007669"/>
    <property type="project" value="TreeGrafter"/>
</dbReference>
<dbReference type="PANTHER" id="PTHR10652:SF0">
    <property type="entry name" value="ADENYLYL CYCLASE-ASSOCIATED PROTEIN"/>
    <property type="match status" value="1"/>
</dbReference>
<feature type="compositionally biased region" description="Low complexity" evidence="3">
    <location>
        <begin position="236"/>
        <end position="255"/>
    </location>
</feature>
<dbReference type="PROSITE" id="PS01088">
    <property type="entry name" value="CAP_1"/>
    <property type="match status" value="1"/>
</dbReference>
<dbReference type="SUPFAM" id="SSF69340">
    <property type="entry name" value="C-terminal domain of adenylylcyclase associated protein"/>
    <property type="match status" value="1"/>
</dbReference>
<dbReference type="InterPro" id="IPR053950">
    <property type="entry name" value="CAP_N"/>
</dbReference>
<evidence type="ECO:0000256" key="3">
    <source>
        <dbReference type="SAM" id="MobiDB-lite"/>
    </source>
</evidence>
<accession>A0AA86SAB9</accession>
<dbReference type="SUPFAM" id="SSF101278">
    <property type="entry name" value="N-terminal domain of adenylylcyclase associated protein, CAP"/>
    <property type="match status" value="1"/>
</dbReference>
<dbReference type="Pfam" id="PF01213">
    <property type="entry name" value="CAP_N-CM"/>
    <property type="match status" value="1"/>
</dbReference>
<reference evidence="5" key="1">
    <citation type="submission" date="2023-10" db="EMBL/GenBank/DDBJ databases">
        <authorList>
            <person name="Domelevo Entfellner J.-B."/>
        </authorList>
    </citation>
    <scope>NUCLEOTIDE SEQUENCE</scope>
</reference>
<evidence type="ECO:0000256" key="2">
    <source>
        <dbReference type="RuleBase" id="RU000647"/>
    </source>
</evidence>
<dbReference type="InterPro" id="IPR013992">
    <property type="entry name" value="Adenylate_cyclase-assoc_CAP_N"/>
</dbReference>
<dbReference type="GO" id="GO:0019933">
    <property type="term" value="P:cAMP-mediated signaling"/>
    <property type="evidence" value="ECO:0007669"/>
    <property type="project" value="TreeGrafter"/>
</dbReference>
<evidence type="ECO:0000313" key="5">
    <source>
        <dbReference type="EMBL" id="CAJ1933496.1"/>
    </source>
</evidence>
<proteinExistence type="inferred from homology"/>
<dbReference type="SMART" id="SM00673">
    <property type="entry name" value="CARP"/>
    <property type="match status" value="2"/>
</dbReference>
<evidence type="ECO:0000259" key="4">
    <source>
        <dbReference type="PROSITE" id="PS51329"/>
    </source>
</evidence>
<dbReference type="FunFam" id="1.25.40.330:FF:000001">
    <property type="entry name" value="Adenylyl cyclase-associated protein"/>
    <property type="match status" value="1"/>
</dbReference>
<gene>
    <name evidence="5" type="ORF">AYBTSS11_LOCUS6383</name>
</gene>
<dbReference type="GO" id="GO:0003779">
    <property type="term" value="F:actin binding"/>
    <property type="evidence" value="ECO:0007669"/>
    <property type="project" value="InterPro"/>
</dbReference>
<name>A0AA86SAB9_9FABA</name>
<dbReference type="Gramene" id="rna-AYBTSS11_LOCUS6383">
    <property type="protein sequence ID" value="CAJ1933496.1"/>
    <property type="gene ID" value="gene-AYBTSS11_LOCUS6383"/>
</dbReference>
<feature type="region of interest" description="Disordered" evidence="3">
    <location>
        <begin position="270"/>
        <end position="310"/>
    </location>
</feature>
<dbReference type="FunFam" id="2.160.20.70:FF:000006">
    <property type="entry name" value="Adenylyl cyclase-associated protein"/>
    <property type="match status" value="1"/>
</dbReference>
<dbReference type="InterPro" id="IPR013912">
    <property type="entry name" value="Adenylate_cyclase-assoc_CAP_C"/>
</dbReference>
<evidence type="ECO:0000256" key="1">
    <source>
        <dbReference type="ARBA" id="ARBA00007659"/>
    </source>
</evidence>
<dbReference type="InterPro" id="IPR001837">
    <property type="entry name" value="Adenylate_cyclase-assoc_CAP"/>
</dbReference>
<dbReference type="AlphaFoldDB" id="A0AA86SAB9"/>
<keyword evidence="6" id="KW-1185">Reference proteome</keyword>
<dbReference type="InterPro" id="IPR017901">
    <property type="entry name" value="C-CAP_CF_C-like"/>
</dbReference>
<organism evidence="5 6">
    <name type="scientific">Sphenostylis stenocarpa</name>
    <dbReference type="NCBI Taxonomy" id="92480"/>
    <lineage>
        <taxon>Eukaryota</taxon>
        <taxon>Viridiplantae</taxon>
        <taxon>Streptophyta</taxon>
        <taxon>Embryophyta</taxon>
        <taxon>Tracheophyta</taxon>
        <taxon>Spermatophyta</taxon>
        <taxon>Magnoliopsida</taxon>
        <taxon>eudicotyledons</taxon>
        <taxon>Gunneridae</taxon>
        <taxon>Pentapetalae</taxon>
        <taxon>rosids</taxon>
        <taxon>fabids</taxon>
        <taxon>Fabales</taxon>
        <taxon>Fabaceae</taxon>
        <taxon>Papilionoideae</taxon>
        <taxon>50 kb inversion clade</taxon>
        <taxon>NPAAA clade</taxon>
        <taxon>indigoferoid/millettioid clade</taxon>
        <taxon>Phaseoleae</taxon>
        <taxon>Sphenostylis</taxon>
    </lineage>
</organism>
<dbReference type="InterPro" id="IPR036223">
    <property type="entry name" value="CAP_C_sf"/>
</dbReference>
<dbReference type="Pfam" id="PF08603">
    <property type="entry name" value="CAP_C"/>
    <property type="match status" value="1"/>
</dbReference>
<dbReference type="PANTHER" id="PTHR10652">
    <property type="entry name" value="ADENYLYL CYCLASE-ASSOCIATED PROTEIN"/>
    <property type="match status" value="1"/>
</dbReference>
<dbReference type="Gene3D" id="2.160.20.70">
    <property type="match status" value="1"/>
</dbReference>
<comment type="similarity">
    <text evidence="1 2">Belongs to the CAP family.</text>
</comment>